<dbReference type="InterPro" id="IPR027417">
    <property type="entry name" value="P-loop_NTPase"/>
</dbReference>
<keyword evidence="2" id="KW-1185">Reference proteome</keyword>
<reference evidence="1 2" key="1">
    <citation type="submission" date="2016-11" db="EMBL/GenBank/DDBJ databases">
        <title>Draft Genome Sequences of Nine Cyanobacterial Strains from Diverse Habitats.</title>
        <authorList>
            <person name="Zhu T."/>
            <person name="Hou S."/>
            <person name="Lu X."/>
            <person name="Hess W.R."/>
        </authorList>
    </citation>
    <scope>NUCLEOTIDE SEQUENCE [LARGE SCALE GENOMIC DNA]</scope>
    <source>
        <strain evidence="1 2">NIES-30</strain>
    </source>
</reference>
<dbReference type="SUPFAM" id="SSF52540">
    <property type="entry name" value="P-loop containing nucleoside triphosphate hydrolases"/>
    <property type="match status" value="1"/>
</dbReference>
<dbReference type="AlphaFoldDB" id="A0A1U7J989"/>
<dbReference type="OrthoDB" id="422172at2"/>
<evidence type="ECO:0000313" key="2">
    <source>
        <dbReference type="Proteomes" id="UP000185557"/>
    </source>
</evidence>
<dbReference type="Proteomes" id="UP000185557">
    <property type="component" value="Unassembled WGS sequence"/>
</dbReference>
<gene>
    <name evidence="1" type="ORF">NIES30_05055</name>
</gene>
<dbReference type="RefSeq" id="WP_073607313.1">
    <property type="nucleotide sequence ID" value="NZ_MRCG01000002.1"/>
</dbReference>
<dbReference type="PANTHER" id="PTHR46638:SF1">
    <property type="entry name" value="CORRINOID ADENOSYLTRANSFERASE"/>
    <property type="match status" value="1"/>
</dbReference>
<dbReference type="InterPro" id="IPR003724">
    <property type="entry name" value="CblAdoTrfase_CobA"/>
</dbReference>
<dbReference type="EMBL" id="MRCG01000002">
    <property type="protein sequence ID" value="OKH50073.1"/>
    <property type="molecule type" value="Genomic_DNA"/>
</dbReference>
<dbReference type="GO" id="GO:0009236">
    <property type="term" value="P:cobalamin biosynthetic process"/>
    <property type="evidence" value="ECO:0007669"/>
    <property type="project" value="InterPro"/>
</dbReference>
<dbReference type="STRING" id="549789.NIES30_05055"/>
<protein>
    <submittedName>
        <fullName evidence="1">Cob(I)yrinic acid a c-diamide adenosyltransferase</fullName>
    </submittedName>
</protein>
<dbReference type="PIRSF" id="PIRSF015617">
    <property type="entry name" value="Adensltrnsf_CobA"/>
    <property type="match status" value="1"/>
</dbReference>
<organism evidence="1 2">
    <name type="scientific">Phormidium tenue NIES-30</name>
    <dbReference type="NCBI Taxonomy" id="549789"/>
    <lineage>
        <taxon>Bacteria</taxon>
        <taxon>Bacillati</taxon>
        <taxon>Cyanobacteriota</taxon>
        <taxon>Cyanophyceae</taxon>
        <taxon>Oscillatoriophycideae</taxon>
        <taxon>Oscillatoriales</taxon>
        <taxon>Oscillatoriaceae</taxon>
        <taxon>Phormidium</taxon>
    </lineage>
</organism>
<dbReference type="NCBIfam" id="NF005648">
    <property type="entry name" value="PRK07414.1"/>
    <property type="match status" value="1"/>
</dbReference>
<name>A0A1U7J989_9CYAN</name>
<dbReference type="Gene3D" id="3.40.50.300">
    <property type="entry name" value="P-loop containing nucleotide triphosphate hydrolases"/>
    <property type="match status" value="1"/>
</dbReference>
<proteinExistence type="predicted"/>
<keyword evidence="1" id="KW-0808">Transferase</keyword>
<comment type="caution">
    <text evidence="1">The sequence shown here is derived from an EMBL/GenBank/DDBJ whole genome shotgun (WGS) entry which is preliminary data.</text>
</comment>
<accession>A0A1U7J989</accession>
<dbReference type="Pfam" id="PF02572">
    <property type="entry name" value="CobA_CobO_BtuR"/>
    <property type="match status" value="1"/>
</dbReference>
<dbReference type="GO" id="GO:0005524">
    <property type="term" value="F:ATP binding"/>
    <property type="evidence" value="ECO:0007669"/>
    <property type="project" value="InterPro"/>
</dbReference>
<evidence type="ECO:0000313" key="1">
    <source>
        <dbReference type="EMBL" id="OKH50073.1"/>
    </source>
</evidence>
<dbReference type="PANTHER" id="PTHR46638">
    <property type="entry name" value="CORRINOID ADENOSYLTRANSFERASE"/>
    <property type="match status" value="1"/>
</dbReference>
<sequence>MVSQIKPLSLAPSPTSLVRHPLLRTVEGTVQVFTAVHRNFFTNVMVQALRVADQGKAVLIVQFLKGGIHQGPDQPMQFGQNLDWIRADMPRCIHDPAVSPSEQQAIQDLWSHTKAVIARGRYGLVVLDELSLALNYGLIPTQDVVDFLKQRPPQVDVILTGPDMPDPLLTVADQVTEFRRNFLP</sequence>
<dbReference type="GO" id="GO:0008817">
    <property type="term" value="F:corrinoid adenosyltransferase activity"/>
    <property type="evidence" value="ECO:0007669"/>
    <property type="project" value="InterPro"/>
</dbReference>